<reference evidence="6" key="2">
    <citation type="submission" date="2021-04" db="EMBL/GenBank/DDBJ databases">
        <authorList>
            <person name="Gilroy R."/>
        </authorList>
    </citation>
    <scope>NUCLEOTIDE SEQUENCE</scope>
    <source>
        <strain evidence="6">1068</strain>
    </source>
</reference>
<evidence type="ECO:0000256" key="2">
    <source>
        <dbReference type="ARBA" id="ARBA00022448"/>
    </source>
</evidence>
<name>A0A9D2JUX3_9FIRM</name>
<evidence type="ECO:0000256" key="1">
    <source>
        <dbReference type="ARBA" id="ARBA00005417"/>
    </source>
</evidence>
<dbReference type="InterPro" id="IPR017871">
    <property type="entry name" value="ABC_transporter-like_CS"/>
</dbReference>
<organism evidence="6 7">
    <name type="scientific">Candidatus Blautia pullicola</name>
    <dbReference type="NCBI Taxonomy" id="2838498"/>
    <lineage>
        <taxon>Bacteria</taxon>
        <taxon>Bacillati</taxon>
        <taxon>Bacillota</taxon>
        <taxon>Clostridia</taxon>
        <taxon>Lachnospirales</taxon>
        <taxon>Lachnospiraceae</taxon>
        <taxon>Blautia</taxon>
    </lineage>
</organism>
<reference evidence="6" key="1">
    <citation type="journal article" date="2021" name="PeerJ">
        <title>Extensive microbial diversity within the chicken gut microbiome revealed by metagenomics and culture.</title>
        <authorList>
            <person name="Gilroy R."/>
            <person name="Ravi A."/>
            <person name="Getino M."/>
            <person name="Pursley I."/>
            <person name="Horton D.L."/>
            <person name="Alikhan N.F."/>
            <person name="Baker D."/>
            <person name="Gharbi K."/>
            <person name="Hall N."/>
            <person name="Watson M."/>
            <person name="Adriaenssens E.M."/>
            <person name="Foster-Nyarko E."/>
            <person name="Jarju S."/>
            <person name="Secka A."/>
            <person name="Antonio M."/>
            <person name="Oren A."/>
            <person name="Chaudhuri R.R."/>
            <person name="La Ragione R."/>
            <person name="Hildebrand F."/>
            <person name="Pallen M.J."/>
        </authorList>
    </citation>
    <scope>NUCLEOTIDE SEQUENCE</scope>
    <source>
        <strain evidence="6">1068</strain>
    </source>
</reference>
<evidence type="ECO:0000256" key="4">
    <source>
        <dbReference type="ARBA" id="ARBA00022840"/>
    </source>
</evidence>
<evidence type="ECO:0000313" key="7">
    <source>
        <dbReference type="Proteomes" id="UP000824056"/>
    </source>
</evidence>
<dbReference type="GO" id="GO:0098796">
    <property type="term" value="C:membrane protein complex"/>
    <property type="evidence" value="ECO:0007669"/>
    <property type="project" value="UniProtKB-ARBA"/>
</dbReference>
<dbReference type="InterPro" id="IPR003593">
    <property type="entry name" value="AAA+_ATPase"/>
</dbReference>
<dbReference type="InterPro" id="IPR003439">
    <property type="entry name" value="ABC_transporter-like_ATP-bd"/>
</dbReference>
<gene>
    <name evidence="6" type="ORF">H9809_13135</name>
</gene>
<dbReference type="EMBL" id="DXBG01000307">
    <property type="protein sequence ID" value="HIZ66819.1"/>
    <property type="molecule type" value="Genomic_DNA"/>
</dbReference>
<proteinExistence type="inferred from homology"/>
<evidence type="ECO:0000259" key="5">
    <source>
        <dbReference type="PROSITE" id="PS50893"/>
    </source>
</evidence>
<sequence length="227" mass="25321">MEILRTKGLKKYFENQSCQVRALDGVELSIEEGEFVALIGSSGCGKTTLLNMLGGLDTPTEGQVYIRGKNLSEMSREERTIFRRRNVGFVFQQFNLVPILNVYDNILLPLRLDGAEPDEAYLKKVVEALKLEEKLWQMPATLSGGQQQRAAIARALCARPAIILADEPTGNLDSKASMEVAGLLKTCAYTFHQTVVMVTHDEEMAQMADRILPMEDGRIVRKGEEDL</sequence>
<keyword evidence="4 6" id="KW-0067">ATP-binding</keyword>
<feature type="domain" description="ABC transporter" evidence="5">
    <location>
        <begin position="4"/>
        <end position="227"/>
    </location>
</feature>
<dbReference type="PROSITE" id="PS00211">
    <property type="entry name" value="ABC_TRANSPORTER_1"/>
    <property type="match status" value="1"/>
</dbReference>
<dbReference type="FunFam" id="3.40.50.300:FF:000032">
    <property type="entry name" value="Export ABC transporter ATP-binding protein"/>
    <property type="match status" value="1"/>
</dbReference>
<dbReference type="GO" id="GO:0022857">
    <property type="term" value="F:transmembrane transporter activity"/>
    <property type="evidence" value="ECO:0007669"/>
    <property type="project" value="UniProtKB-ARBA"/>
</dbReference>
<accession>A0A9D2JUX3</accession>
<dbReference type="PANTHER" id="PTHR42798">
    <property type="entry name" value="LIPOPROTEIN-RELEASING SYSTEM ATP-BINDING PROTEIN LOLD"/>
    <property type="match status" value="1"/>
</dbReference>
<comment type="caution">
    <text evidence="6">The sequence shown here is derived from an EMBL/GenBank/DDBJ whole genome shotgun (WGS) entry which is preliminary data.</text>
</comment>
<dbReference type="CDD" id="cd03255">
    <property type="entry name" value="ABC_MJ0796_LolCDE_FtsE"/>
    <property type="match status" value="1"/>
</dbReference>
<evidence type="ECO:0000313" key="6">
    <source>
        <dbReference type="EMBL" id="HIZ66819.1"/>
    </source>
</evidence>
<dbReference type="SMART" id="SM00382">
    <property type="entry name" value="AAA"/>
    <property type="match status" value="1"/>
</dbReference>
<protein>
    <submittedName>
        <fullName evidence="6">ABC transporter ATP-binding protein</fullName>
    </submittedName>
</protein>
<dbReference type="Proteomes" id="UP000824056">
    <property type="component" value="Unassembled WGS sequence"/>
</dbReference>
<dbReference type="Gene3D" id="3.40.50.300">
    <property type="entry name" value="P-loop containing nucleotide triphosphate hydrolases"/>
    <property type="match status" value="1"/>
</dbReference>
<dbReference type="PANTHER" id="PTHR42798:SF7">
    <property type="entry name" value="ALPHA-D-RIBOSE 1-METHYLPHOSPHONATE 5-TRIPHOSPHATE SYNTHASE SUBUNIT PHNL"/>
    <property type="match status" value="1"/>
</dbReference>
<dbReference type="GO" id="GO:0016887">
    <property type="term" value="F:ATP hydrolysis activity"/>
    <property type="evidence" value="ECO:0007669"/>
    <property type="project" value="InterPro"/>
</dbReference>
<keyword evidence="2" id="KW-0813">Transport</keyword>
<keyword evidence="3" id="KW-0547">Nucleotide-binding</keyword>
<dbReference type="InterPro" id="IPR027417">
    <property type="entry name" value="P-loop_NTPase"/>
</dbReference>
<comment type="similarity">
    <text evidence="1">Belongs to the ABC transporter superfamily.</text>
</comment>
<dbReference type="SUPFAM" id="SSF52540">
    <property type="entry name" value="P-loop containing nucleoside triphosphate hydrolases"/>
    <property type="match status" value="1"/>
</dbReference>
<dbReference type="PROSITE" id="PS50893">
    <property type="entry name" value="ABC_TRANSPORTER_2"/>
    <property type="match status" value="1"/>
</dbReference>
<dbReference type="InterPro" id="IPR017911">
    <property type="entry name" value="MacB-like_ATP-bd"/>
</dbReference>
<dbReference type="GO" id="GO:0005524">
    <property type="term" value="F:ATP binding"/>
    <property type="evidence" value="ECO:0007669"/>
    <property type="project" value="UniProtKB-KW"/>
</dbReference>
<evidence type="ECO:0000256" key="3">
    <source>
        <dbReference type="ARBA" id="ARBA00022741"/>
    </source>
</evidence>
<dbReference type="AlphaFoldDB" id="A0A9D2JUX3"/>
<dbReference type="Pfam" id="PF00005">
    <property type="entry name" value="ABC_tran"/>
    <property type="match status" value="1"/>
</dbReference>